<dbReference type="CDD" id="cd01949">
    <property type="entry name" value="GGDEF"/>
    <property type="match status" value="1"/>
</dbReference>
<dbReference type="NCBIfam" id="TIGR00229">
    <property type="entry name" value="sensory_box"/>
    <property type="match status" value="3"/>
</dbReference>
<dbReference type="Pfam" id="PF00989">
    <property type="entry name" value="PAS"/>
    <property type="match status" value="1"/>
</dbReference>
<dbReference type="PANTHER" id="PTHR44757">
    <property type="entry name" value="DIGUANYLATE CYCLASE DGCP"/>
    <property type="match status" value="1"/>
</dbReference>
<dbReference type="SMART" id="SM00052">
    <property type="entry name" value="EAL"/>
    <property type="match status" value="1"/>
</dbReference>
<feature type="domain" description="GGDEF" evidence="5">
    <location>
        <begin position="580"/>
        <end position="718"/>
    </location>
</feature>
<dbReference type="Pfam" id="PF13426">
    <property type="entry name" value="PAS_9"/>
    <property type="match status" value="1"/>
</dbReference>
<dbReference type="Gene3D" id="3.30.70.270">
    <property type="match status" value="1"/>
</dbReference>
<dbReference type="CDD" id="cd00130">
    <property type="entry name" value="PAS"/>
    <property type="match status" value="3"/>
</dbReference>
<gene>
    <name evidence="6" type="ORF">RAN89_15860</name>
</gene>
<dbReference type="InterPro" id="IPR013655">
    <property type="entry name" value="PAS_fold_3"/>
</dbReference>
<feature type="domain" description="PAS" evidence="2">
    <location>
        <begin position="316"/>
        <end position="367"/>
    </location>
</feature>
<dbReference type="InterPro" id="IPR035965">
    <property type="entry name" value="PAS-like_dom_sf"/>
</dbReference>
<proteinExistence type="predicted"/>
<dbReference type="InterPro" id="IPR001610">
    <property type="entry name" value="PAC"/>
</dbReference>
<dbReference type="CDD" id="cd01948">
    <property type="entry name" value="EAL"/>
    <property type="match status" value="1"/>
</dbReference>
<name>A0ABZ0AXM5_9BURK</name>
<dbReference type="PANTHER" id="PTHR44757:SF10">
    <property type="entry name" value="MEMBRANE PROTEIN"/>
    <property type="match status" value="1"/>
</dbReference>
<dbReference type="InterPro" id="IPR052155">
    <property type="entry name" value="Biofilm_reg_signaling"/>
</dbReference>
<dbReference type="PROSITE" id="PS50883">
    <property type="entry name" value="EAL"/>
    <property type="match status" value="1"/>
</dbReference>
<dbReference type="InterPro" id="IPR043128">
    <property type="entry name" value="Rev_trsase/Diguanyl_cyclase"/>
</dbReference>
<evidence type="ECO:0000313" key="7">
    <source>
        <dbReference type="Proteomes" id="UP001302257"/>
    </source>
</evidence>
<evidence type="ECO:0000259" key="5">
    <source>
        <dbReference type="PROSITE" id="PS50887"/>
    </source>
</evidence>
<sequence>MTGKRSSSEKPDMDAMQAELRSLELANRRQYDMLEALFAQSPAAISVQRLDDGAFIDVNARWQQLTGYSWEEATRSTSVSLGFWPDIEARNAALREMQANPMAGGVEINFRTRDGEELLLEWRGSIMQIAGEPHLLVYLSDITAQRIAQEAVAESEQALQDANEELRGQLELFEETENLAQAGHWIVPQGQTVPRWSRGLFRLTQTPWTEKLTLERSRSGIHPDDRETYMKAREAMDGRLLEFRWIRRDGDVRWVRSRMHRYHRQDDSYVDFGVVQDFTEEAEAKLVLQRRLDVIQRLTSRLPEMVFQFEMFSRDSGRFLFVSDACTAIFGVTPEDARAAPENVFRLIHPEDIVQTLKSMNAAAQDGMTWAQEFRIIGKDGQVRTLFGKAITYKELDGKYNAYGSVTDITQHKESLAILQQSEARFRALTELSSDWYWEQDADYRFTRFDGAFDTGRTKTGQTSLGKTRWEVGALNMSEADWAAHRGVLDARQEFRELELRDRDEQGRVYWVSTSGAPIFDSHGVFQGYRGIGRNITERKEAEEKIERLAFYDVLTDLPNRRLLMDHLQYAVASCARGRLHGALLFIDLDNFKDLNDTRGHDVGDGLLRVVAQRLKDCVRESDTVARFGGDEFVVLLQDLDGTLADAGVQAELVARKILQQLNIPYELPGGSHHSTPSIGVVLIHGVRQSVDELLKQADLAMYEAKSAGRNTLRFFDPAMQSMVAERTELESDLRAGLQRGELMLYYQPVVDADCRVVGAEALLRWQHPVRGMVSPMQFVPLAEQTGLIIPLGEWVLQTACAQLAAWARSPDCAQLTLAVNVSARQFRSPEFVVQVQNAIQQNGADPRLLKLELTESLLLTDSQEAIMKMTALRSLGVRFALDDFGTGYSSLSYLKMLPLQQLKIDQSFVRDVLTDVNDAAIASTVLALGRSLGFDVVAEGVETEGQRQFLLNQGCVFFQGYLFGRPVPVTEFSVG</sequence>
<evidence type="ECO:0000259" key="4">
    <source>
        <dbReference type="PROSITE" id="PS50883"/>
    </source>
</evidence>
<dbReference type="EMBL" id="CP132507">
    <property type="protein sequence ID" value="WNO04361.1"/>
    <property type="molecule type" value="Genomic_DNA"/>
</dbReference>
<dbReference type="SMART" id="SM00086">
    <property type="entry name" value="PAC"/>
    <property type="match status" value="4"/>
</dbReference>
<keyword evidence="1" id="KW-0175">Coiled coil</keyword>
<evidence type="ECO:0000259" key="3">
    <source>
        <dbReference type="PROSITE" id="PS50113"/>
    </source>
</evidence>
<dbReference type="Pfam" id="PF00563">
    <property type="entry name" value="EAL"/>
    <property type="match status" value="1"/>
</dbReference>
<dbReference type="Gene3D" id="3.20.20.450">
    <property type="entry name" value="EAL domain"/>
    <property type="match status" value="1"/>
</dbReference>
<reference evidence="6 7" key="1">
    <citation type="submission" date="2023-08" db="EMBL/GenBank/DDBJ databases">
        <title>Rhodoferax potami sp. nov. and Rhodoferax mekongensis sp. nov., isolated from the Mekong River in Thailand.</title>
        <authorList>
            <person name="Kitikhun S."/>
            <person name="Charoenyingcharoen P."/>
            <person name="Siriarchawattana P."/>
            <person name="Likhitrattanapisal S."/>
            <person name="Nilsakha T."/>
            <person name="Chanpet A."/>
            <person name="Rattanawaree P."/>
            <person name="Ingsriswang S."/>
        </authorList>
    </citation>
    <scope>NUCLEOTIDE SEQUENCE [LARGE SCALE GENOMIC DNA]</scope>
    <source>
        <strain evidence="6 7">TBRC 17307</strain>
    </source>
</reference>
<evidence type="ECO:0000256" key="1">
    <source>
        <dbReference type="SAM" id="Coils"/>
    </source>
</evidence>
<feature type="domain" description="PAC" evidence="3">
    <location>
        <begin position="370"/>
        <end position="421"/>
    </location>
</feature>
<keyword evidence="7" id="KW-1185">Reference proteome</keyword>
<dbReference type="SUPFAM" id="SSF55073">
    <property type="entry name" value="Nucleotide cyclase"/>
    <property type="match status" value="1"/>
</dbReference>
<evidence type="ECO:0000259" key="2">
    <source>
        <dbReference type="PROSITE" id="PS50112"/>
    </source>
</evidence>
<protein>
    <submittedName>
        <fullName evidence="6">EAL domain-containing protein</fullName>
    </submittedName>
</protein>
<dbReference type="PROSITE" id="PS50113">
    <property type="entry name" value="PAC"/>
    <property type="match status" value="3"/>
</dbReference>
<dbReference type="PROSITE" id="PS50887">
    <property type="entry name" value="GGDEF"/>
    <property type="match status" value="1"/>
</dbReference>
<dbReference type="PROSITE" id="PS50112">
    <property type="entry name" value="PAS"/>
    <property type="match status" value="1"/>
</dbReference>
<dbReference type="NCBIfam" id="TIGR00254">
    <property type="entry name" value="GGDEF"/>
    <property type="match status" value="1"/>
</dbReference>
<dbReference type="InterPro" id="IPR035919">
    <property type="entry name" value="EAL_sf"/>
</dbReference>
<dbReference type="SMART" id="SM00267">
    <property type="entry name" value="GGDEF"/>
    <property type="match status" value="1"/>
</dbReference>
<evidence type="ECO:0000313" key="6">
    <source>
        <dbReference type="EMBL" id="WNO04361.1"/>
    </source>
</evidence>
<dbReference type="Proteomes" id="UP001302257">
    <property type="component" value="Chromosome"/>
</dbReference>
<dbReference type="Pfam" id="PF08447">
    <property type="entry name" value="PAS_3"/>
    <property type="match status" value="2"/>
</dbReference>
<dbReference type="InterPro" id="IPR000700">
    <property type="entry name" value="PAS-assoc_C"/>
</dbReference>
<dbReference type="InterPro" id="IPR001633">
    <property type="entry name" value="EAL_dom"/>
</dbReference>
<feature type="domain" description="PAC" evidence="3">
    <location>
        <begin position="239"/>
        <end position="290"/>
    </location>
</feature>
<dbReference type="Pfam" id="PF00990">
    <property type="entry name" value="GGDEF"/>
    <property type="match status" value="1"/>
</dbReference>
<accession>A0ABZ0AXM5</accession>
<dbReference type="SUPFAM" id="SSF55785">
    <property type="entry name" value="PYP-like sensor domain (PAS domain)"/>
    <property type="match status" value="4"/>
</dbReference>
<feature type="domain" description="EAL" evidence="4">
    <location>
        <begin position="727"/>
        <end position="976"/>
    </location>
</feature>
<dbReference type="RefSeq" id="WP_313867206.1">
    <property type="nucleotide sequence ID" value="NZ_CP132507.1"/>
</dbReference>
<organism evidence="6 7">
    <name type="scientific">Rhodoferax mekongensis</name>
    <dbReference type="NCBI Taxonomy" id="3068341"/>
    <lineage>
        <taxon>Bacteria</taxon>
        <taxon>Pseudomonadati</taxon>
        <taxon>Pseudomonadota</taxon>
        <taxon>Betaproteobacteria</taxon>
        <taxon>Burkholderiales</taxon>
        <taxon>Comamonadaceae</taxon>
        <taxon>Rhodoferax</taxon>
    </lineage>
</organism>
<dbReference type="InterPro" id="IPR013767">
    <property type="entry name" value="PAS_fold"/>
</dbReference>
<feature type="coiled-coil region" evidence="1">
    <location>
        <begin position="145"/>
        <end position="179"/>
    </location>
</feature>
<dbReference type="SMART" id="SM00091">
    <property type="entry name" value="PAS"/>
    <property type="match status" value="3"/>
</dbReference>
<feature type="domain" description="PAC" evidence="3">
    <location>
        <begin position="496"/>
        <end position="548"/>
    </location>
</feature>
<dbReference type="InterPro" id="IPR029787">
    <property type="entry name" value="Nucleotide_cyclase"/>
</dbReference>
<dbReference type="SUPFAM" id="SSF141868">
    <property type="entry name" value="EAL domain-like"/>
    <property type="match status" value="1"/>
</dbReference>
<dbReference type="InterPro" id="IPR000014">
    <property type="entry name" value="PAS"/>
</dbReference>
<dbReference type="InterPro" id="IPR000160">
    <property type="entry name" value="GGDEF_dom"/>
</dbReference>
<dbReference type="Gene3D" id="3.30.450.20">
    <property type="entry name" value="PAS domain"/>
    <property type="match status" value="4"/>
</dbReference>